<dbReference type="Gene3D" id="3.40.50.720">
    <property type="entry name" value="NAD(P)-binding Rossmann-like Domain"/>
    <property type="match status" value="1"/>
</dbReference>
<comment type="similarity">
    <text evidence="2 6">Belongs to the dTDP-4-dehydrorhamnose reductase family.</text>
</comment>
<dbReference type="Gene3D" id="3.90.25.10">
    <property type="entry name" value="UDP-galactose 4-epimerase, domain 1"/>
    <property type="match status" value="1"/>
</dbReference>
<evidence type="ECO:0000313" key="9">
    <source>
        <dbReference type="Proteomes" id="UP000199478"/>
    </source>
</evidence>
<dbReference type="SUPFAM" id="SSF51735">
    <property type="entry name" value="NAD(P)-binding Rossmann-fold domains"/>
    <property type="match status" value="1"/>
</dbReference>
<dbReference type="NCBIfam" id="TIGR01214">
    <property type="entry name" value="rmlD"/>
    <property type="match status" value="1"/>
</dbReference>
<dbReference type="STRING" id="390270.SAMN04488005_1286"/>
<comment type="cofactor">
    <cofactor evidence="6">
        <name>Mg(2+)</name>
        <dbReference type="ChEBI" id="CHEBI:18420"/>
    </cofactor>
    <text evidence="6">Binds 1 Mg(2+) ion per monomer.</text>
</comment>
<name>A0A1I6G9G9_9RHOB</name>
<evidence type="ECO:0000256" key="3">
    <source>
        <dbReference type="ARBA" id="ARBA00012929"/>
    </source>
</evidence>
<keyword evidence="9" id="KW-1185">Reference proteome</keyword>
<dbReference type="GO" id="GO:0008831">
    <property type="term" value="F:dTDP-4-dehydrorhamnose reductase activity"/>
    <property type="evidence" value="ECO:0007669"/>
    <property type="project" value="UniProtKB-EC"/>
</dbReference>
<dbReference type="InterPro" id="IPR036291">
    <property type="entry name" value="NAD(P)-bd_dom_sf"/>
</dbReference>
<evidence type="ECO:0000256" key="6">
    <source>
        <dbReference type="RuleBase" id="RU364082"/>
    </source>
</evidence>
<keyword evidence="6" id="KW-0521">NADP</keyword>
<evidence type="ECO:0000256" key="2">
    <source>
        <dbReference type="ARBA" id="ARBA00010944"/>
    </source>
</evidence>
<dbReference type="EMBL" id="FOYP01000001">
    <property type="protein sequence ID" value="SFR38833.1"/>
    <property type="molecule type" value="Genomic_DNA"/>
</dbReference>
<dbReference type="GO" id="GO:0019305">
    <property type="term" value="P:dTDP-rhamnose biosynthetic process"/>
    <property type="evidence" value="ECO:0007669"/>
    <property type="project" value="UniProtKB-UniPathway"/>
</dbReference>
<dbReference type="AlphaFoldDB" id="A0A1I6G9G9"/>
<dbReference type="PANTHER" id="PTHR10491:SF4">
    <property type="entry name" value="METHIONINE ADENOSYLTRANSFERASE 2 SUBUNIT BETA"/>
    <property type="match status" value="1"/>
</dbReference>
<evidence type="ECO:0000256" key="1">
    <source>
        <dbReference type="ARBA" id="ARBA00004781"/>
    </source>
</evidence>
<dbReference type="Proteomes" id="UP000199478">
    <property type="component" value="Unassembled WGS sequence"/>
</dbReference>
<evidence type="ECO:0000259" key="7">
    <source>
        <dbReference type="Pfam" id="PF04321"/>
    </source>
</evidence>
<proteinExistence type="inferred from homology"/>
<dbReference type="Pfam" id="PF04321">
    <property type="entry name" value="RmlD_sub_bind"/>
    <property type="match status" value="1"/>
</dbReference>
<dbReference type="CDD" id="cd05254">
    <property type="entry name" value="dTDP_HR_like_SDR_e"/>
    <property type="match status" value="1"/>
</dbReference>
<comment type="pathway">
    <text evidence="1 6">Carbohydrate biosynthesis; dTDP-L-rhamnose biosynthesis.</text>
</comment>
<comment type="function">
    <text evidence="6">Catalyzes the reduction of dTDP-6-deoxy-L-lyxo-4-hexulose to yield dTDP-L-rhamnose.</text>
</comment>
<reference evidence="9" key="1">
    <citation type="submission" date="2016-10" db="EMBL/GenBank/DDBJ databases">
        <authorList>
            <person name="Varghese N."/>
            <person name="Submissions S."/>
        </authorList>
    </citation>
    <scope>NUCLEOTIDE SEQUENCE [LARGE SCALE GENOMIC DNA]</scope>
    <source>
        <strain evidence="9">DSM 26879</strain>
    </source>
</reference>
<organism evidence="8 9">
    <name type="scientific">Yoonia tamlensis</name>
    <dbReference type="NCBI Taxonomy" id="390270"/>
    <lineage>
        <taxon>Bacteria</taxon>
        <taxon>Pseudomonadati</taxon>
        <taxon>Pseudomonadota</taxon>
        <taxon>Alphaproteobacteria</taxon>
        <taxon>Rhodobacterales</taxon>
        <taxon>Paracoccaceae</taxon>
        <taxon>Yoonia</taxon>
    </lineage>
</organism>
<dbReference type="EC" id="1.1.1.133" evidence="3 6"/>
<protein>
    <recommendedName>
        <fullName evidence="4 6">dTDP-4-dehydrorhamnose reductase</fullName>
        <ecNumber evidence="3 6">1.1.1.133</ecNumber>
    </recommendedName>
</protein>
<keyword evidence="6" id="KW-0560">Oxidoreductase</keyword>
<gene>
    <name evidence="8" type="ORF">SAMN04488005_1286</name>
</gene>
<dbReference type="PANTHER" id="PTHR10491">
    <property type="entry name" value="DTDP-4-DEHYDRORHAMNOSE REDUCTASE"/>
    <property type="match status" value="1"/>
</dbReference>
<dbReference type="UniPathway" id="UPA00124"/>
<dbReference type="RefSeq" id="WP_090197828.1">
    <property type="nucleotide sequence ID" value="NZ_FOYP01000001.1"/>
</dbReference>
<evidence type="ECO:0000256" key="4">
    <source>
        <dbReference type="ARBA" id="ARBA00017099"/>
    </source>
</evidence>
<dbReference type="OrthoDB" id="9803892at2"/>
<dbReference type="InterPro" id="IPR005913">
    <property type="entry name" value="dTDP_dehydrorham_reduct"/>
</dbReference>
<evidence type="ECO:0000313" key="8">
    <source>
        <dbReference type="EMBL" id="SFR38833.1"/>
    </source>
</evidence>
<accession>A0A1I6G9G9</accession>
<sequence length="290" mass="31243">MKILIFGKTGQVATELARNCPDDVFCHFLARTDADLSDPAQCKAAVLAADADAVINAAAYTAVDAAETDAQTAHVVNAQTPGAIATACAQMGIPFLHLSTEYVFDGSGTSPHAPDHATHPLSAYGRSKLEGEQAIRASGAQHLILRTSWVFSAHGQNFFKTMQRLGKSRATINVVADQIGGPTAARDIANALFIAAKAMAEGHMGGTHHFAGYPYVSWAEFARAIMKDSGLHCQIRDIPTSAYPTIAKRPLNSRLDCMSFTQMFKVAQPDWRKGLREILAEQSDWEPDET</sequence>
<comment type="catalytic activity">
    <reaction evidence="5 6">
        <text>dTDP-beta-L-rhamnose + NADP(+) = dTDP-4-dehydro-beta-L-rhamnose + NADPH + H(+)</text>
        <dbReference type="Rhea" id="RHEA:21796"/>
        <dbReference type="ChEBI" id="CHEBI:15378"/>
        <dbReference type="ChEBI" id="CHEBI:57510"/>
        <dbReference type="ChEBI" id="CHEBI:57783"/>
        <dbReference type="ChEBI" id="CHEBI:58349"/>
        <dbReference type="ChEBI" id="CHEBI:62830"/>
        <dbReference type="EC" id="1.1.1.133"/>
    </reaction>
</comment>
<feature type="domain" description="RmlD-like substrate binding" evidence="7">
    <location>
        <begin position="1"/>
        <end position="281"/>
    </location>
</feature>
<evidence type="ECO:0000256" key="5">
    <source>
        <dbReference type="ARBA" id="ARBA00048200"/>
    </source>
</evidence>
<dbReference type="InterPro" id="IPR029903">
    <property type="entry name" value="RmlD-like-bd"/>
</dbReference>